<protein>
    <submittedName>
        <fullName evidence="2">Uncharacterized protein</fullName>
    </submittedName>
</protein>
<dbReference type="AlphaFoldDB" id="A0A812AVN3"/>
<name>A0A812AVN3_ACAPH</name>
<evidence type="ECO:0000313" key="3">
    <source>
        <dbReference type="Proteomes" id="UP000597762"/>
    </source>
</evidence>
<evidence type="ECO:0000313" key="2">
    <source>
        <dbReference type="EMBL" id="CAE1157476.1"/>
    </source>
</evidence>
<keyword evidence="1" id="KW-0472">Membrane</keyword>
<feature type="transmembrane region" description="Helical" evidence="1">
    <location>
        <begin position="105"/>
        <end position="130"/>
    </location>
</feature>
<accession>A0A812AVN3</accession>
<dbReference type="Proteomes" id="UP000597762">
    <property type="component" value="Unassembled WGS sequence"/>
</dbReference>
<keyword evidence="1" id="KW-1133">Transmembrane helix</keyword>
<feature type="transmembrane region" description="Helical" evidence="1">
    <location>
        <begin position="36"/>
        <end position="69"/>
    </location>
</feature>
<comment type="caution">
    <text evidence="2">The sequence shown here is derived from an EMBL/GenBank/DDBJ whole genome shotgun (WGS) entry which is preliminary data.</text>
</comment>
<keyword evidence="3" id="KW-1185">Reference proteome</keyword>
<reference evidence="2" key="1">
    <citation type="submission" date="2021-01" db="EMBL/GenBank/DDBJ databases">
        <authorList>
            <person name="Li R."/>
            <person name="Bekaert M."/>
        </authorList>
    </citation>
    <scope>NUCLEOTIDE SEQUENCE</scope>
    <source>
        <strain evidence="2">Farmed</strain>
    </source>
</reference>
<evidence type="ECO:0000256" key="1">
    <source>
        <dbReference type="SAM" id="Phobius"/>
    </source>
</evidence>
<organism evidence="2 3">
    <name type="scientific">Acanthosepion pharaonis</name>
    <name type="common">Pharaoh cuttlefish</name>
    <name type="synonym">Sepia pharaonis</name>
    <dbReference type="NCBI Taxonomy" id="158019"/>
    <lineage>
        <taxon>Eukaryota</taxon>
        <taxon>Metazoa</taxon>
        <taxon>Spiralia</taxon>
        <taxon>Lophotrochozoa</taxon>
        <taxon>Mollusca</taxon>
        <taxon>Cephalopoda</taxon>
        <taxon>Coleoidea</taxon>
        <taxon>Decapodiformes</taxon>
        <taxon>Sepiida</taxon>
        <taxon>Sepiina</taxon>
        <taxon>Sepiidae</taxon>
        <taxon>Acanthosepion</taxon>
    </lineage>
</organism>
<proteinExistence type="predicted"/>
<feature type="transmembrane region" description="Helical" evidence="1">
    <location>
        <begin position="142"/>
        <end position="162"/>
    </location>
</feature>
<gene>
    <name evidence="2" type="ORF">SPHA_5239</name>
</gene>
<sequence>MYLSFPVFPPLSVFLSVCQSVCLSLCLSVCLSFPLFIYLCLPLFVFLSVCLSFPLSLSVFLSFPLFFIVHLSLSVHRLFPSVHLSFLLSFSLTIFHCLFRCQSVVFSLCLFALFVFRSACLSVNPSFPLFICLSIRLSSPPLCLAVCLSLSSSFTLCLFILVSEYHCVSVIL</sequence>
<keyword evidence="1" id="KW-0812">Transmembrane</keyword>
<dbReference type="EMBL" id="CAHIKZ030000174">
    <property type="protein sequence ID" value="CAE1157476.1"/>
    <property type="molecule type" value="Genomic_DNA"/>
</dbReference>
<feature type="transmembrane region" description="Helical" evidence="1">
    <location>
        <begin position="81"/>
        <end position="99"/>
    </location>
</feature>